<name>A0ABV6S510_9SPHN</name>
<accession>A0ABV6S510</accession>
<evidence type="ECO:0000313" key="2">
    <source>
        <dbReference type="Proteomes" id="UP001589858"/>
    </source>
</evidence>
<dbReference type="Proteomes" id="UP001589858">
    <property type="component" value="Unassembled WGS sequence"/>
</dbReference>
<protein>
    <submittedName>
        <fullName evidence="1">Uncharacterized protein</fullName>
    </submittedName>
</protein>
<reference evidence="1 2" key="1">
    <citation type="submission" date="2024-09" db="EMBL/GenBank/DDBJ databases">
        <authorList>
            <person name="Sun Q."/>
            <person name="Mori K."/>
        </authorList>
    </citation>
    <scope>NUCLEOTIDE SEQUENCE [LARGE SCALE GENOMIC DNA]</scope>
    <source>
        <strain evidence="1 2">CICC 11035S</strain>
    </source>
</reference>
<evidence type="ECO:0000313" key="1">
    <source>
        <dbReference type="EMBL" id="MFC0683213.1"/>
    </source>
</evidence>
<dbReference type="EMBL" id="JBHLTM010000008">
    <property type="protein sequence ID" value="MFC0683213.1"/>
    <property type="molecule type" value="Genomic_DNA"/>
</dbReference>
<comment type="caution">
    <text evidence="1">The sequence shown here is derived from an EMBL/GenBank/DDBJ whole genome shotgun (WGS) entry which is preliminary data.</text>
</comment>
<proteinExistence type="predicted"/>
<keyword evidence="2" id="KW-1185">Reference proteome</keyword>
<gene>
    <name evidence="1" type="ORF">ACFFF8_01260</name>
</gene>
<dbReference type="RefSeq" id="WP_267220610.1">
    <property type="nucleotide sequence ID" value="NZ_JAPCWC010000007.1"/>
</dbReference>
<organism evidence="1 2">
    <name type="scientific">Novosphingobium clariflavum</name>
    <dbReference type="NCBI Taxonomy" id="2029884"/>
    <lineage>
        <taxon>Bacteria</taxon>
        <taxon>Pseudomonadati</taxon>
        <taxon>Pseudomonadota</taxon>
        <taxon>Alphaproteobacteria</taxon>
        <taxon>Sphingomonadales</taxon>
        <taxon>Sphingomonadaceae</taxon>
        <taxon>Novosphingobium</taxon>
    </lineage>
</organism>
<sequence>MKNREPDVINVNIWWTAWVGTRRNGYAIGYVQHANRQLAMQAARAKYPGERIDFVTEG</sequence>